<evidence type="ECO:0008006" key="3">
    <source>
        <dbReference type="Google" id="ProtNLM"/>
    </source>
</evidence>
<organism evidence="1 2">
    <name type="scientific">Actinacidiphila oryziradicis</name>
    <dbReference type="NCBI Taxonomy" id="2571141"/>
    <lineage>
        <taxon>Bacteria</taxon>
        <taxon>Bacillati</taxon>
        <taxon>Actinomycetota</taxon>
        <taxon>Actinomycetes</taxon>
        <taxon>Kitasatosporales</taxon>
        <taxon>Streptomycetaceae</taxon>
        <taxon>Actinacidiphila</taxon>
    </lineage>
</organism>
<proteinExistence type="predicted"/>
<sequence>MTATTTRSVEWLASTHPNPPEAHAGWYRRQTVLFPAGHVWDAVELPATTDSTAGQAALHELGISGPVAHDPRQRIYYVLVPAGTAARWSLPGTQCLGNSGDRDRSDCWVGLPSPARVAGPGQHWAIPPDGTGRLTNPEELRAALVAHAATGTQRQNGGGR</sequence>
<comment type="caution">
    <text evidence="1">The sequence shown here is derived from an EMBL/GenBank/DDBJ whole genome shotgun (WGS) entry which is preliminary data.</text>
</comment>
<protein>
    <recommendedName>
        <fullName evidence="3">DNA primase/polymerase bifunctional N-terminal domain-containing protein</fullName>
    </recommendedName>
</protein>
<reference evidence="1 2" key="1">
    <citation type="submission" date="2019-04" db="EMBL/GenBank/DDBJ databases">
        <title>Streptomyces oryziradicis sp. nov., a novel actinomycete isolated from rhizosphere soil of rice (Oryza sativa L.).</title>
        <authorList>
            <person name="Li C."/>
        </authorList>
    </citation>
    <scope>NUCLEOTIDE SEQUENCE [LARGE SCALE GENOMIC DNA]</scope>
    <source>
        <strain evidence="1 2">NEAU-C40</strain>
    </source>
</reference>
<gene>
    <name evidence="1" type="ORF">FCI23_33715</name>
</gene>
<keyword evidence="2" id="KW-1185">Reference proteome</keyword>
<dbReference type="RefSeq" id="WP_136727901.1">
    <property type="nucleotide sequence ID" value="NZ_SUMC01000044.1"/>
</dbReference>
<dbReference type="Proteomes" id="UP000305778">
    <property type="component" value="Unassembled WGS sequence"/>
</dbReference>
<name>A0A4U0S743_9ACTN</name>
<dbReference type="OrthoDB" id="3852429at2"/>
<evidence type="ECO:0000313" key="1">
    <source>
        <dbReference type="EMBL" id="TKA04950.1"/>
    </source>
</evidence>
<accession>A0A4U0S743</accession>
<dbReference type="AlphaFoldDB" id="A0A4U0S743"/>
<evidence type="ECO:0000313" key="2">
    <source>
        <dbReference type="Proteomes" id="UP000305778"/>
    </source>
</evidence>
<dbReference type="EMBL" id="SUMC01000044">
    <property type="protein sequence ID" value="TKA04950.1"/>
    <property type="molecule type" value="Genomic_DNA"/>
</dbReference>